<evidence type="ECO:0000313" key="1">
    <source>
        <dbReference type="EMBL" id="CEK71983.1"/>
    </source>
</evidence>
<name>A0A0B6ZTW5_9EUPU</name>
<sequence>MKRTYPIFIVGYPCLLRLACSIFGGRSDEVLLSIFLHVLTLPQDIRGLDSRLLFDLRYASGQVLSVAGFVLHSYFTFPSCDRYLDDYTVRCYLMIKSTVVWSS</sequence>
<feature type="non-terminal residue" evidence="1">
    <location>
        <position position="103"/>
    </location>
</feature>
<gene>
    <name evidence="1" type="primary">ORF80630</name>
</gene>
<dbReference type="EMBL" id="HACG01025118">
    <property type="protein sequence ID" value="CEK71983.1"/>
    <property type="molecule type" value="Transcribed_RNA"/>
</dbReference>
<dbReference type="AlphaFoldDB" id="A0A0B6ZTW5"/>
<organism evidence="1">
    <name type="scientific">Arion vulgaris</name>
    <dbReference type="NCBI Taxonomy" id="1028688"/>
    <lineage>
        <taxon>Eukaryota</taxon>
        <taxon>Metazoa</taxon>
        <taxon>Spiralia</taxon>
        <taxon>Lophotrochozoa</taxon>
        <taxon>Mollusca</taxon>
        <taxon>Gastropoda</taxon>
        <taxon>Heterobranchia</taxon>
        <taxon>Euthyneura</taxon>
        <taxon>Panpulmonata</taxon>
        <taxon>Eupulmonata</taxon>
        <taxon>Stylommatophora</taxon>
        <taxon>Helicina</taxon>
        <taxon>Arionoidea</taxon>
        <taxon>Arionidae</taxon>
        <taxon>Arion</taxon>
    </lineage>
</organism>
<proteinExistence type="predicted"/>
<accession>A0A0B6ZTW5</accession>
<protein>
    <submittedName>
        <fullName evidence="1">Uncharacterized protein</fullName>
    </submittedName>
</protein>
<reference evidence="1" key="1">
    <citation type="submission" date="2014-12" db="EMBL/GenBank/DDBJ databases">
        <title>Insight into the proteome of Arion vulgaris.</title>
        <authorList>
            <person name="Aradska J."/>
            <person name="Bulat T."/>
            <person name="Smidak R."/>
            <person name="Sarate P."/>
            <person name="Gangsoo J."/>
            <person name="Sialana F."/>
            <person name="Bilban M."/>
            <person name="Lubec G."/>
        </authorList>
    </citation>
    <scope>NUCLEOTIDE SEQUENCE</scope>
    <source>
        <tissue evidence="1">Skin</tissue>
    </source>
</reference>